<name>A0ABM5RNN1_9GAMM</name>
<evidence type="ECO:0000313" key="2">
    <source>
        <dbReference type="Proteomes" id="UP000029495"/>
    </source>
</evidence>
<evidence type="ECO:0000313" key="1">
    <source>
        <dbReference type="EMBL" id="AIR87675.1"/>
    </source>
</evidence>
<proteinExistence type="predicted"/>
<accession>A0ABM5RNN1</accession>
<gene>
    <name evidence="1" type="ORF">LH22_20215</name>
</gene>
<dbReference type="EMBL" id="CP009454">
    <property type="protein sequence ID" value="AIR87675.1"/>
    <property type="molecule type" value="Genomic_DNA"/>
</dbReference>
<keyword evidence="2" id="KW-1185">Reference proteome</keyword>
<dbReference type="Proteomes" id="UP000029495">
    <property type="component" value="Chromosome"/>
</dbReference>
<organism evidence="1 2">
    <name type="scientific">Pantoea rwandensis</name>
    <dbReference type="NCBI Taxonomy" id="1076550"/>
    <lineage>
        <taxon>Bacteria</taxon>
        <taxon>Pseudomonadati</taxon>
        <taxon>Pseudomonadota</taxon>
        <taxon>Gammaproteobacteria</taxon>
        <taxon>Enterobacterales</taxon>
        <taxon>Erwiniaceae</taxon>
        <taxon>Pantoea</taxon>
    </lineage>
</organism>
<sequence>MASDWNEELDKYESGRSFGDDLKDSIRAARSVTCLIASKNSHAASGRAINSKDNGWIYGSQGWGNYVNGEKMEYDSED</sequence>
<reference evidence="1 2" key="1">
    <citation type="submission" date="2014-09" db="EMBL/GenBank/DDBJ databases">
        <authorList>
            <person name="Chan K.-G."/>
        </authorList>
    </citation>
    <scope>NUCLEOTIDE SEQUENCE [LARGE SCALE GENOMIC DNA]</scope>
    <source>
        <strain evidence="1 2">ND04</strain>
    </source>
</reference>
<protein>
    <submittedName>
        <fullName evidence="1">Uncharacterized protein</fullName>
    </submittedName>
</protein>